<gene>
    <name evidence="1" type="ORF">FX985_04347</name>
</gene>
<sequence length="365" mass="41005">MSEWEEFCESRGLSTGEDDYEKIIDSLEKTPRQKSLSQPPPCDLNQEEVSALMKLDAHGIPKHSEICLMVWTGQTAEIGQWSLDGLIAGKDEGLIVRFREKDGDYFAPLHMLIEALRSTCLPLQLDDQLVIWDSKNECLDSWPGIFKESFLVQRTDRVPSGQDDLNMLHLLDRAKAADHSLKPLLIAATDLERALAGGVVEFIDGSSLSAETLSDAFLVYVTSKGVPVSKSLRSIDNFVMELHTRNGTYKLSDGKVRTVNGPARFTAGAILLDKVKKYPTYYLRADHGTIYQPVYRKVSEDEIQDHDPSSIFATDGAHPLELNGTRSADRYVTTLPYAERYKDSLFKEMMEQDIFLSTEKHVSHS</sequence>
<dbReference type="EMBL" id="VTFH01000002">
    <property type="protein sequence ID" value="KAA8558008.1"/>
    <property type="molecule type" value="Genomic_DNA"/>
</dbReference>
<comment type="caution">
    <text evidence="1">The sequence shown here is derived from an EMBL/GenBank/DDBJ whole genome shotgun (WGS) entry which is preliminary data.</text>
</comment>
<accession>A0A5M9IML3</accession>
<evidence type="ECO:0000313" key="1">
    <source>
        <dbReference type="EMBL" id="KAA8558008.1"/>
    </source>
</evidence>
<name>A0A5M9IML3_9PSED</name>
<organism evidence="1 2">
    <name type="scientific">Pseudomonas extremaustralis</name>
    <dbReference type="NCBI Taxonomy" id="359110"/>
    <lineage>
        <taxon>Bacteria</taxon>
        <taxon>Pseudomonadati</taxon>
        <taxon>Pseudomonadota</taxon>
        <taxon>Gammaproteobacteria</taxon>
        <taxon>Pseudomonadales</taxon>
        <taxon>Pseudomonadaceae</taxon>
        <taxon>Pseudomonas</taxon>
    </lineage>
</organism>
<evidence type="ECO:0000313" key="2">
    <source>
        <dbReference type="Proteomes" id="UP000323425"/>
    </source>
</evidence>
<reference evidence="1 2" key="1">
    <citation type="journal article" date="2018" name="Plant Biotechnol. Rep.">
        <title>Diversity and antifungal activity of endophytic bacteria associated with Panax ginseng seedlings.</title>
        <authorList>
            <person name="Park J.M."/>
            <person name="Hong C.E."/>
            <person name="Jo S.H."/>
        </authorList>
    </citation>
    <scope>NUCLEOTIDE SEQUENCE [LARGE SCALE GENOMIC DNA]</scope>
    <source>
        <strain evidence="1 2">PgKB38</strain>
    </source>
</reference>
<dbReference type="Proteomes" id="UP000323425">
    <property type="component" value="Unassembled WGS sequence"/>
</dbReference>
<proteinExistence type="predicted"/>
<protein>
    <submittedName>
        <fullName evidence="1">Uncharacterized protein</fullName>
    </submittedName>
</protein>
<dbReference type="AlphaFoldDB" id="A0A5M9IML3"/>
<dbReference type="RefSeq" id="WP_150295720.1">
    <property type="nucleotide sequence ID" value="NZ_VTFH01000002.1"/>
</dbReference>